<dbReference type="Pfam" id="PF00930">
    <property type="entry name" value="DPPIV_N"/>
    <property type="match status" value="1"/>
</dbReference>
<evidence type="ECO:0000259" key="1">
    <source>
        <dbReference type="Pfam" id="PF00326"/>
    </source>
</evidence>
<dbReference type="InterPro" id="IPR002469">
    <property type="entry name" value="Peptidase_S9B_N"/>
</dbReference>
<dbReference type="Gene3D" id="3.40.50.1820">
    <property type="entry name" value="alpha/beta hydrolase"/>
    <property type="match status" value="1"/>
</dbReference>
<dbReference type="SUPFAM" id="SSF53474">
    <property type="entry name" value="alpha/beta-Hydrolases"/>
    <property type="match status" value="1"/>
</dbReference>
<dbReference type="PANTHER" id="PTHR11731:SF118">
    <property type="entry name" value="BLR1971 PROTEIN"/>
    <property type="match status" value="1"/>
</dbReference>
<organism evidence="3 4">
    <name type="scientific">Thermomonas brevis</name>
    <dbReference type="NCBI Taxonomy" id="215691"/>
    <lineage>
        <taxon>Bacteria</taxon>
        <taxon>Pseudomonadati</taxon>
        <taxon>Pseudomonadota</taxon>
        <taxon>Gammaproteobacteria</taxon>
        <taxon>Lysobacterales</taxon>
        <taxon>Lysobacteraceae</taxon>
        <taxon>Thermomonas</taxon>
    </lineage>
</organism>
<dbReference type="Pfam" id="PF00326">
    <property type="entry name" value="Peptidase_S9"/>
    <property type="match status" value="1"/>
</dbReference>
<evidence type="ECO:0000313" key="3">
    <source>
        <dbReference type="EMBL" id="QNN47972.1"/>
    </source>
</evidence>
<dbReference type="SUPFAM" id="SSF82171">
    <property type="entry name" value="DPP6 N-terminal domain-like"/>
    <property type="match status" value="1"/>
</dbReference>
<dbReference type="GO" id="GO:0008236">
    <property type="term" value="F:serine-type peptidase activity"/>
    <property type="evidence" value="ECO:0007669"/>
    <property type="project" value="InterPro"/>
</dbReference>
<dbReference type="InterPro" id="IPR001375">
    <property type="entry name" value="Peptidase_S9_cat"/>
</dbReference>
<evidence type="ECO:0000313" key="4">
    <source>
        <dbReference type="Proteomes" id="UP000515977"/>
    </source>
</evidence>
<gene>
    <name evidence="3" type="ORF">H9L17_07590</name>
</gene>
<dbReference type="KEGG" id="tbv:H9L17_07590"/>
<name>A0A7G9QX97_9GAMM</name>
<dbReference type="Proteomes" id="UP000515977">
    <property type="component" value="Chromosome"/>
</dbReference>
<protein>
    <submittedName>
        <fullName evidence="3">DPP IV N-terminal domain-containing protein</fullName>
    </submittedName>
</protein>
<sequence>MQALAQTAMPKAPDEAAYDRSLHLREQWMYLTKGLAGPATWIDAERYRYRRTAEGGFEFVVRRVGVSQAQPAFDQQKLASALGNTLGIAIDGRRLPFAEFEYESGERAIRAWTDSGRVRCELGDAYRCERIGDDINKSRPRAWGVVRDLSVPADDTPRRSPDGRYEAFVQGDNLMLRILASGETRTLSRDGSPGDFHDPDTLVWSPDSSRVALYRVRPGLQRRVTRVETSPRDQLQPKLQTQLYPKPGDPVDVERPVIFEAASGKRIDVPDALFANPFQLSPLAFRADGRTLAFRFTERGHQRVRLIEVDARSGATRTVVEERSDTFVNDWWQRSEFHDVGNAGRELLWMSERDGWNHLYLVDGKSGRLRQLTRGPWVVRRIVKVDEARRQVWFAANGREPGDPYMQHVYRVDFDGKNLVHMTPGDGWHEISLSPDLAHYVDTWSRLDQPNVTELRDARDGHLLAEVERGDASALFAAGYKAPETFAAPGRDGKTPIWGLVVRPTHYDPSRKYPVIESIYAGPHDSHVQKKFWPFDAQSSNERLVGAQALADLGFIVVQIDGMGTMNRSKAFHDVAWKNLGDAGFPDRIAWHKAMAARDPSYDIGGGVGIYGASAGGQNALGALEFHPEFYTVAVAYAGCYDNRMDKISWNEQWMGWPVDDSYARASGVDNADKLRGHLLLIVGEQDENVDPASTYQVADALIRAGKDFDLLAVPGAGHGVGRGNGETDRYVQRRKFDFFVRHLLKRQTPDWNQ</sequence>
<dbReference type="InterPro" id="IPR050278">
    <property type="entry name" value="Serine_Prot_S9B/DPPIV"/>
</dbReference>
<dbReference type="EMBL" id="CP060711">
    <property type="protein sequence ID" value="QNN47972.1"/>
    <property type="molecule type" value="Genomic_DNA"/>
</dbReference>
<dbReference type="GO" id="GO:0006508">
    <property type="term" value="P:proteolysis"/>
    <property type="evidence" value="ECO:0007669"/>
    <property type="project" value="InterPro"/>
</dbReference>
<keyword evidence="4" id="KW-1185">Reference proteome</keyword>
<dbReference type="AlphaFoldDB" id="A0A7G9QX97"/>
<dbReference type="InterPro" id="IPR029058">
    <property type="entry name" value="AB_hydrolase_fold"/>
</dbReference>
<dbReference type="Gene3D" id="2.140.10.30">
    <property type="entry name" value="Dipeptidylpeptidase IV, N-terminal domain"/>
    <property type="match status" value="1"/>
</dbReference>
<reference evidence="3 4" key="1">
    <citation type="submission" date="2020-08" db="EMBL/GenBank/DDBJ databases">
        <title>Genome sequence of Thermomonas brevis KACC 16975T.</title>
        <authorList>
            <person name="Hyun D.-W."/>
            <person name="Bae J.-W."/>
        </authorList>
    </citation>
    <scope>NUCLEOTIDE SEQUENCE [LARGE SCALE GENOMIC DNA]</scope>
    <source>
        <strain evidence="3 4">KACC 16975</strain>
    </source>
</reference>
<dbReference type="PANTHER" id="PTHR11731">
    <property type="entry name" value="PROTEASE FAMILY S9B,C DIPEPTIDYL-PEPTIDASE IV-RELATED"/>
    <property type="match status" value="1"/>
</dbReference>
<feature type="domain" description="Peptidase S9 prolyl oligopeptidase catalytic" evidence="1">
    <location>
        <begin position="547"/>
        <end position="744"/>
    </location>
</feature>
<proteinExistence type="predicted"/>
<feature type="domain" description="Dipeptidylpeptidase IV N-terminal" evidence="2">
    <location>
        <begin position="154"/>
        <end position="450"/>
    </location>
</feature>
<accession>A0A7G9QX97</accession>
<evidence type="ECO:0000259" key="2">
    <source>
        <dbReference type="Pfam" id="PF00930"/>
    </source>
</evidence>